<keyword evidence="1" id="KW-0472">Membrane</keyword>
<feature type="transmembrane region" description="Helical" evidence="1">
    <location>
        <begin position="223"/>
        <end position="244"/>
    </location>
</feature>
<keyword evidence="3" id="KW-1185">Reference proteome</keyword>
<protein>
    <submittedName>
        <fullName evidence="2">TIGR02186 family protein</fullName>
    </submittedName>
</protein>
<dbReference type="InterPro" id="IPR019088">
    <property type="entry name" value="CHP02186-rel_TM"/>
</dbReference>
<dbReference type="Pfam" id="PF09608">
    <property type="entry name" value="Alph_Pro_TM"/>
    <property type="match status" value="1"/>
</dbReference>
<evidence type="ECO:0000313" key="2">
    <source>
        <dbReference type="EMBL" id="CAK8162994.1"/>
    </source>
</evidence>
<dbReference type="Proteomes" id="UP001314181">
    <property type="component" value="Unassembled WGS sequence"/>
</dbReference>
<dbReference type="RefSeq" id="WP_338363992.1">
    <property type="nucleotide sequence ID" value="NZ_CAWVOK010000018.1"/>
</dbReference>
<gene>
    <name evidence="2" type="ORF">CAXC1_260058</name>
</gene>
<reference evidence="2 3" key="1">
    <citation type="submission" date="2024-01" db="EMBL/GenBank/DDBJ databases">
        <authorList>
            <person name="Kunselman E."/>
        </authorList>
    </citation>
    <scope>NUCLEOTIDE SEQUENCE [LARGE SCALE GENOMIC DNA]</scope>
    <source>
        <strain evidence="2">2 abalone samples</strain>
    </source>
</reference>
<sequence length="247" mass="28101">MHISTFILILTIIITPWIVAGDLAVDISNDFVNIGSDFNGIDLLIFGTKKPDEDIIILVKGVKKNINILKKEHTAGIWIVKEKRNIKDIESFYYIASTKPLSEFNQITLKNLGIGIENITVNIKHLSKKNQTLTSDKDFINAFLTLRVKSGLYIDRKQSVEILDNKLFKENLSFPHNIPLGTYSSQIFLFKNNILREIKILPIHIEDKGIGALIFKFSREWSIFYGILAVTMGVLIGWIGSTLFKDY</sequence>
<comment type="caution">
    <text evidence="2">The sequence shown here is derived from an EMBL/GenBank/DDBJ whole genome shotgun (WGS) entry which is preliminary data.</text>
</comment>
<keyword evidence="1" id="KW-1133">Transmembrane helix</keyword>
<organism evidence="2 3">
    <name type="scientific">Candidatus Xenohaliotis californiensis</name>
    <dbReference type="NCBI Taxonomy" id="84677"/>
    <lineage>
        <taxon>Bacteria</taxon>
        <taxon>Pseudomonadati</taxon>
        <taxon>Pseudomonadota</taxon>
        <taxon>Alphaproteobacteria</taxon>
        <taxon>Rickettsiales</taxon>
        <taxon>Anaplasmataceae</taxon>
        <taxon>Candidatus Xenohaliotis</taxon>
    </lineage>
</organism>
<accession>A0ABM9N818</accession>
<evidence type="ECO:0000313" key="3">
    <source>
        <dbReference type="Proteomes" id="UP001314181"/>
    </source>
</evidence>
<evidence type="ECO:0000256" key="1">
    <source>
        <dbReference type="SAM" id="Phobius"/>
    </source>
</evidence>
<keyword evidence="1" id="KW-0812">Transmembrane</keyword>
<dbReference type="EMBL" id="CAWVOK010000018">
    <property type="protein sequence ID" value="CAK8162994.1"/>
    <property type="molecule type" value="Genomic_DNA"/>
</dbReference>
<name>A0ABM9N818_9RICK</name>
<proteinExistence type="predicted"/>